<protein>
    <submittedName>
        <fullName evidence="2">Uncharacterized protein</fullName>
    </submittedName>
</protein>
<evidence type="ECO:0000313" key="3">
    <source>
        <dbReference type="Proteomes" id="UP000324222"/>
    </source>
</evidence>
<accession>A0A5B7I9K9</accession>
<dbReference type="Proteomes" id="UP000324222">
    <property type="component" value="Unassembled WGS sequence"/>
</dbReference>
<evidence type="ECO:0000256" key="1">
    <source>
        <dbReference type="SAM" id="MobiDB-lite"/>
    </source>
</evidence>
<feature type="region of interest" description="Disordered" evidence="1">
    <location>
        <begin position="1"/>
        <end position="22"/>
    </location>
</feature>
<dbReference type="EMBL" id="VSRR010046161">
    <property type="protein sequence ID" value="MPC77568.1"/>
    <property type="molecule type" value="Genomic_DNA"/>
</dbReference>
<proteinExistence type="predicted"/>
<reference evidence="2 3" key="1">
    <citation type="submission" date="2019-05" db="EMBL/GenBank/DDBJ databases">
        <title>Another draft genome of Portunus trituberculatus and its Hox gene families provides insights of decapod evolution.</title>
        <authorList>
            <person name="Jeong J.-H."/>
            <person name="Song I."/>
            <person name="Kim S."/>
            <person name="Choi T."/>
            <person name="Kim D."/>
            <person name="Ryu S."/>
            <person name="Kim W."/>
        </authorList>
    </citation>
    <scope>NUCLEOTIDE SEQUENCE [LARGE SCALE GENOMIC DNA]</scope>
    <source>
        <tissue evidence="2">Muscle</tissue>
    </source>
</reference>
<name>A0A5B7I9K9_PORTR</name>
<sequence length="22" mass="2615">MEEEVHPQDETVHLLIEHSNDL</sequence>
<organism evidence="2 3">
    <name type="scientific">Portunus trituberculatus</name>
    <name type="common">Swimming crab</name>
    <name type="synonym">Neptunus trituberculatus</name>
    <dbReference type="NCBI Taxonomy" id="210409"/>
    <lineage>
        <taxon>Eukaryota</taxon>
        <taxon>Metazoa</taxon>
        <taxon>Ecdysozoa</taxon>
        <taxon>Arthropoda</taxon>
        <taxon>Crustacea</taxon>
        <taxon>Multicrustacea</taxon>
        <taxon>Malacostraca</taxon>
        <taxon>Eumalacostraca</taxon>
        <taxon>Eucarida</taxon>
        <taxon>Decapoda</taxon>
        <taxon>Pleocyemata</taxon>
        <taxon>Brachyura</taxon>
        <taxon>Eubrachyura</taxon>
        <taxon>Portunoidea</taxon>
        <taxon>Portunidae</taxon>
        <taxon>Portuninae</taxon>
        <taxon>Portunus</taxon>
    </lineage>
</organism>
<gene>
    <name evidence="2" type="ORF">E2C01_072025</name>
</gene>
<comment type="caution">
    <text evidence="2">The sequence shown here is derived from an EMBL/GenBank/DDBJ whole genome shotgun (WGS) entry which is preliminary data.</text>
</comment>
<evidence type="ECO:0000313" key="2">
    <source>
        <dbReference type="EMBL" id="MPC77568.1"/>
    </source>
</evidence>
<keyword evidence="3" id="KW-1185">Reference proteome</keyword>
<dbReference type="AlphaFoldDB" id="A0A5B7I9K9"/>